<sequence>MGTVLVFDASPLTHFARAGELATLRALVADFECVTTRAVRGELGNGVSIHPETEGALHVGWLKEVRCDDLQELYLFGEYMRAERGSGTEAKRSSRSGRTPAGV</sequence>
<evidence type="ECO:0000313" key="2">
    <source>
        <dbReference type="EMBL" id="MBS2962878.1"/>
    </source>
</evidence>
<dbReference type="RefSeq" id="WP_211466031.1">
    <property type="nucleotide sequence ID" value="NZ_JAGSXH010000017.1"/>
</dbReference>
<feature type="compositionally biased region" description="Basic and acidic residues" evidence="1">
    <location>
        <begin position="83"/>
        <end position="92"/>
    </location>
</feature>
<proteinExistence type="predicted"/>
<dbReference type="EMBL" id="JAGSXH010000017">
    <property type="protein sequence ID" value="MBS2962878.1"/>
    <property type="molecule type" value="Genomic_DNA"/>
</dbReference>
<name>A0A8J7WIH6_9ACTN</name>
<dbReference type="AlphaFoldDB" id="A0A8J7WIH6"/>
<evidence type="ECO:0000313" key="3">
    <source>
        <dbReference type="Proteomes" id="UP000677913"/>
    </source>
</evidence>
<evidence type="ECO:0000256" key="1">
    <source>
        <dbReference type="SAM" id="MobiDB-lite"/>
    </source>
</evidence>
<gene>
    <name evidence="2" type="ORF">KGA66_07480</name>
</gene>
<organism evidence="2 3">
    <name type="scientific">Actinocrinis puniceicyclus</name>
    <dbReference type="NCBI Taxonomy" id="977794"/>
    <lineage>
        <taxon>Bacteria</taxon>
        <taxon>Bacillati</taxon>
        <taxon>Actinomycetota</taxon>
        <taxon>Actinomycetes</taxon>
        <taxon>Catenulisporales</taxon>
        <taxon>Actinospicaceae</taxon>
        <taxon>Actinocrinis</taxon>
    </lineage>
</organism>
<protein>
    <submittedName>
        <fullName evidence="2">Uncharacterized protein</fullName>
    </submittedName>
</protein>
<comment type="caution">
    <text evidence="2">The sequence shown here is derived from an EMBL/GenBank/DDBJ whole genome shotgun (WGS) entry which is preliminary data.</text>
</comment>
<accession>A0A8J7WIH6</accession>
<keyword evidence="3" id="KW-1185">Reference proteome</keyword>
<dbReference type="Proteomes" id="UP000677913">
    <property type="component" value="Unassembled WGS sequence"/>
</dbReference>
<feature type="region of interest" description="Disordered" evidence="1">
    <location>
        <begin position="83"/>
        <end position="103"/>
    </location>
</feature>
<reference evidence="2" key="1">
    <citation type="submission" date="2021-04" db="EMBL/GenBank/DDBJ databases">
        <title>Genome based classification of Actinospica acidithermotolerans sp. nov., an actinobacterium isolated from an Indonesian hot spring.</title>
        <authorList>
            <person name="Kusuma A.B."/>
            <person name="Putra K.E."/>
            <person name="Nafisah S."/>
            <person name="Loh J."/>
            <person name="Nouioui I."/>
            <person name="Goodfellow M."/>
        </authorList>
    </citation>
    <scope>NUCLEOTIDE SEQUENCE</scope>
    <source>
        <strain evidence="2">DSM 45618</strain>
    </source>
</reference>